<dbReference type="GO" id="GO:0003676">
    <property type="term" value="F:nucleic acid binding"/>
    <property type="evidence" value="ECO:0007669"/>
    <property type="project" value="InterPro"/>
</dbReference>
<dbReference type="InterPro" id="IPR001650">
    <property type="entry name" value="Helicase_C-like"/>
</dbReference>
<keyword evidence="8" id="KW-0067">ATP-binding</keyword>
<evidence type="ECO:0000256" key="8">
    <source>
        <dbReference type="ARBA" id="ARBA00022840"/>
    </source>
</evidence>
<dbReference type="PANTHER" id="PTHR47957">
    <property type="entry name" value="ATP-DEPENDENT HELICASE HRQ1"/>
    <property type="match status" value="1"/>
</dbReference>
<keyword evidence="6" id="KW-0378">Hydrolase</keyword>
<keyword evidence="4" id="KW-0479">Metal-binding</keyword>
<dbReference type="RefSeq" id="WP_011973779.1">
    <property type="nucleotide sequence ID" value="NC_009635.1"/>
</dbReference>
<evidence type="ECO:0000256" key="4">
    <source>
        <dbReference type="ARBA" id="ARBA00022723"/>
    </source>
</evidence>
<feature type="domain" description="Helicase C-terminal" evidence="10">
    <location>
        <begin position="472"/>
        <end position="659"/>
    </location>
</feature>
<dbReference type="SUPFAM" id="SSF52540">
    <property type="entry name" value="P-loop containing nucleoside triphosphate hydrolases"/>
    <property type="match status" value="1"/>
</dbReference>
<dbReference type="HOGENOM" id="CLU_010123_1_1_2"/>
<dbReference type="PROSITE" id="PS51643">
    <property type="entry name" value="HD_CAS3"/>
    <property type="match status" value="1"/>
</dbReference>
<comment type="similarity">
    <text evidence="1">In the N-terminal section; belongs to the CRISPR-associated nuclease Cas3-HD family.</text>
</comment>
<proteinExistence type="inferred from homology"/>
<dbReference type="EMBL" id="CP000743">
    <property type="protein sequence ID" value="ABR56647.1"/>
    <property type="molecule type" value="Genomic_DNA"/>
</dbReference>
<evidence type="ECO:0000256" key="2">
    <source>
        <dbReference type="ARBA" id="ARBA00009046"/>
    </source>
</evidence>
<reference evidence="12" key="1">
    <citation type="submission" date="2007-06" db="EMBL/GenBank/DDBJ databases">
        <title>Complete sequence of Methanococcus aeolicus Nankai-3.</title>
        <authorList>
            <consortium name="US DOE Joint Genome Institute"/>
            <person name="Copeland A."/>
            <person name="Lucas S."/>
            <person name="Lapidus A."/>
            <person name="Barry K."/>
            <person name="Glavina del Rio T."/>
            <person name="Dalin E."/>
            <person name="Tice H."/>
            <person name="Pitluck S."/>
            <person name="Chain P."/>
            <person name="Malfatti S."/>
            <person name="Shin M."/>
            <person name="Vergez L."/>
            <person name="Schmutz J."/>
            <person name="Larimer F."/>
            <person name="Land M."/>
            <person name="Hauser L."/>
            <person name="Kyrpides N."/>
            <person name="Lykidis A."/>
            <person name="Sieprawska-Lupa M."/>
            <person name="Whitman W.B."/>
            <person name="Richardson P."/>
        </authorList>
    </citation>
    <scope>NUCLEOTIDE SEQUENCE [LARGE SCALE GENOMIC DNA]</scope>
    <source>
        <strain evidence="12">Nankai-3</strain>
    </source>
</reference>
<evidence type="ECO:0000256" key="6">
    <source>
        <dbReference type="ARBA" id="ARBA00022801"/>
    </source>
</evidence>
<dbReference type="InterPro" id="IPR014001">
    <property type="entry name" value="Helicase_ATP-bd"/>
</dbReference>
<dbReference type="CDD" id="cd09641">
    <property type="entry name" value="Cas3''_I"/>
    <property type="match status" value="1"/>
</dbReference>
<dbReference type="STRING" id="419665.Maeo_1070"/>
<dbReference type="Pfam" id="PF22590">
    <property type="entry name" value="Cas3-like_C_2"/>
    <property type="match status" value="1"/>
</dbReference>
<dbReference type="PANTHER" id="PTHR47957:SF3">
    <property type="entry name" value="ATP-DEPENDENT HELICASE HRQ1"/>
    <property type="match status" value="1"/>
</dbReference>
<dbReference type="NCBIfam" id="TIGR01596">
    <property type="entry name" value="cas3_HD"/>
    <property type="match status" value="1"/>
</dbReference>
<evidence type="ECO:0000256" key="3">
    <source>
        <dbReference type="ARBA" id="ARBA00022722"/>
    </source>
</evidence>
<dbReference type="Pfam" id="PF00270">
    <property type="entry name" value="DEAD"/>
    <property type="match status" value="1"/>
</dbReference>
<keyword evidence="7" id="KW-0347">Helicase</keyword>
<gene>
    <name evidence="12" type="ordered locus">Maeo_1070</name>
</gene>
<dbReference type="OrthoDB" id="43851at2157"/>
<dbReference type="SMART" id="SM00487">
    <property type="entry name" value="DEXDc"/>
    <property type="match status" value="1"/>
</dbReference>
<dbReference type="InterPro" id="IPR027417">
    <property type="entry name" value="P-loop_NTPase"/>
</dbReference>
<dbReference type="GO" id="GO:0036297">
    <property type="term" value="P:interstrand cross-link repair"/>
    <property type="evidence" value="ECO:0007669"/>
    <property type="project" value="TreeGrafter"/>
</dbReference>
<keyword evidence="9" id="KW-0051">Antiviral defense</keyword>
<dbReference type="KEGG" id="mae:Maeo_1070"/>
<dbReference type="NCBIfam" id="TIGR01587">
    <property type="entry name" value="cas3_core"/>
    <property type="match status" value="1"/>
</dbReference>
<dbReference type="GO" id="GO:0051607">
    <property type="term" value="P:defense response to virus"/>
    <property type="evidence" value="ECO:0007669"/>
    <property type="project" value="UniProtKB-KW"/>
</dbReference>
<dbReference type="GO" id="GO:0006289">
    <property type="term" value="P:nucleotide-excision repair"/>
    <property type="evidence" value="ECO:0007669"/>
    <property type="project" value="TreeGrafter"/>
</dbReference>
<dbReference type="eggNOG" id="arCOG01445">
    <property type="taxonomic scope" value="Archaea"/>
</dbReference>
<dbReference type="InterPro" id="IPR006474">
    <property type="entry name" value="Helicase_Cas3_CRISPR-ass_core"/>
</dbReference>
<dbReference type="SMART" id="SM00490">
    <property type="entry name" value="HELICc"/>
    <property type="match status" value="1"/>
</dbReference>
<dbReference type="InterPro" id="IPR006483">
    <property type="entry name" value="CRISPR-assoc_Cas3_HD"/>
</dbReference>
<dbReference type="GeneID" id="5326793"/>
<evidence type="ECO:0000256" key="7">
    <source>
        <dbReference type="ARBA" id="ARBA00022806"/>
    </source>
</evidence>
<dbReference type="Gene3D" id="1.10.3210.30">
    <property type="match status" value="1"/>
</dbReference>
<dbReference type="InterPro" id="IPR038257">
    <property type="entry name" value="CRISPR-assoc_Cas3_HD_sf"/>
</dbReference>
<dbReference type="GO" id="GO:0005524">
    <property type="term" value="F:ATP binding"/>
    <property type="evidence" value="ECO:0007669"/>
    <property type="project" value="UniProtKB-KW"/>
</dbReference>
<accession>A6UVX5</accession>
<comment type="similarity">
    <text evidence="2">In the central section; belongs to the CRISPR-associated helicase Cas3 family.</text>
</comment>
<dbReference type="InterPro" id="IPR011545">
    <property type="entry name" value="DEAD/DEAH_box_helicase_dom"/>
</dbReference>
<evidence type="ECO:0000259" key="10">
    <source>
        <dbReference type="PROSITE" id="PS51194"/>
    </source>
</evidence>
<dbReference type="PROSITE" id="PS51194">
    <property type="entry name" value="HELICASE_CTER"/>
    <property type="match status" value="1"/>
</dbReference>
<dbReference type="Proteomes" id="UP000001106">
    <property type="component" value="Chromosome"/>
</dbReference>
<keyword evidence="5" id="KW-0547">Nucleotide-binding</keyword>
<dbReference type="AlphaFoldDB" id="A6UVX5"/>
<feature type="domain" description="HD Cas3-type" evidence="11">
    <location>
        <begin position="6"/>
        <end position="207"/>
    </location>
</feature>
<name>A6UVX5_META3</name>
<evidence type="ECO:0000313" key="13">
    <source>
        <dbReference type="Proteomes" id="UP000001106"/>
    </source>
</evidence>
<dbReference type="GO" id="GO:0043138">
    <property type="term" value="F:3'-5' DNA helicase activity"/>
    <property type="evidence" value="ECO:0007669"/>
    <property type="project" value="TreeGrafter"/>
</dbReference>
<dbReference type="GO" id="GO:0004518">
    <property type="term" value="F:nuclease activity"/>
    <property type="evidence" value="ECO:0007669"/>
    <property type="project" value="UniProtKB-KW"/>
</dbReference>
<evidence type="ECO:0000313" key="12">
    <source>
        <dbReference type="EMBL" id="ABR56647.1"/>
    </source>
</evidence>
<protein>
    <submittedName>
        <fullName evidence="12">CRISPR-associated helicase Cas3</fullName>
    </submittedName>
</protein>
<keyword evidence="13" id="KW-1185">Reference proteome</keyword>
<dbReference type="Gene3D" id="3.40.50.300">
    <property type="entry name" value="P-loop containing nucleotide triphosphate hydrolases"/>
    <property type="match status" value="2"/>
</dbReference>
<dbReference type="GO" id="GO:0016787">
    <property type="term" value="F:hydrolase activity"/>
    <property type="evidence" value="ECO:0007669"/>
    <property type="project" value="UniProtKB-KW"/>
</dbReference>
<evidence type="ECO:0000256" key="9">
    <source>
        <dbReference type="ARBA" id="ARBA00023118"/>
    </source>
</evidence>
<keyword evidence="3" id="KW-0540">Nuclease</keyword>
<evidence type="ECO:0000256" key="1">
    <source>
        <dbReference type="ARBA" id="ARBA00006847"/>
    </source>
</evidence>
<evidence type="ECO:0000259" key="11">
    <source>
        <dbReference type="PROSITE" id="PS51643"/>
    </source>
</evidence>
<dbReference type="CDD" id="cd17930">
    <property type="entry name" value="DEXHc_cas3"/>
    <property type="match status" value="1"/>
</dbReference>
<evidence type="ECO:0000256" key="5">
    <source>
        <dbReference type="ARBA" id="ARBA00022741"/>
    </source>
</evidence>
<sequence>MELISHPNPDYPLKKHLIMTKNRALSKYNSLKLKYFNNAIIKDILKIICLSHDFGKTTTYFQKYIRNEKIEKRILKRHSEISFVLANYVIKSYLESKNIDNKYYQIFSLCIKKHHGNLSELLNDASIQDEDILKKQFDELNFNFINNILNENNFPKLNCDIEELISEVEELEYLCDDLKYEINDEMKIETYYLYQYLFSLLISSDKEDAIFRQNTELGVSNEIPSDIIDYIENKPKIKPIDHLRTEIFYKISNKVHNLDLNQKIYTLNAPTGIGKTLTIFNFALKLSNRIKTEKNIDMKIIYCLPFLSIIDQNYKVLNEVLKNPPSNILLKHHHLSDVVYWHEKNGEENILDENKSLHLMETWSSKIITTTFMQLFYSIFSNKNSDLKKFSSLSNSIIILDEIQSIPHKYWHLVNKIFRFLAEEYNIYFILTTATLPMIFDKNECVELLDDKEHYFSNLNRIKMKIHNEPMDLTEFVGVLDEDINNNPDKDFLIVLNTIKSSKEVYDLLKEYNYENTEYYYLSTNIYPKERLNRIEKINKNNKNNNRKIIVSTQLIEAGVDISVDIVYRDIAPLDSINQTAGRCNRHGEGTEQGIINIVKLINDNGHPFSRYIYNGALISKTEELLKNYDEIEERELLNINNCYFKKLKGYDDSSRELLEIIKSFKYNNVPKNFKLIDEIPQINLFVNVEDDAKKVYAEYERIKSIKDPFKRKREFLKIKKEFYQYIISIQKHAIKGKDILIDENKDITIIDNKYYNIETGFNAVEDNMLIL</sequence>
<dbReference type="GO" id="GO:0046872">
    <property type="term" value="F:metal ion binding"/>
    <property type="evidence" value="ECO:0007669"/>
    <property type="project" value="UniProtKB-KW"/>
</dbReference>
<organism evidence="12 13">
    <name type="scientific">Methanococcus aeolicus (strain ATCC BAA-1280 / DSM 17508 / OCM 812 / Nankai-3)</name>
    <dbReference type="NCBI Taxonomy" id="419665"/>
    <lineage>
        <taxon>Archaea</taxon>
        <taxon>Methanobacteriati</taxon>
        <taxon>Methanobacteriota</taxon>
        <taxon>Methanomada group</taxon>
        <taxon>Methanococci</taxon>
        <taxon>Methanococcales</taxon>
        <taxon>Methanococcaceae</taxon>
        <taxon>Methanococcus</taxon>
    </lineage>
</organism>
<dbReference type="InterPro" id="IPR054712">
    <property type="entry name" value="Cas3-like_dom"/>
</dbReference>